<feature type="domain" description="ZZ-type" evidence="6">
    <location>
        <begin position="293"/>
        <end position="347"/>
    </location>
</feature>
<dbReference type="CDD" id="cd02249">
    <property type="entry name" value="ZZ"/>
    <property type="match status" value="1"/>
</dbReference>
<evidence type="ECO:0000313" key="7">
    <source>
        <dbReference type="EMBL" id="CAD8839970.1"/>
    </source>
</evidence>
<dbReference type="InterPro" id="IPR052260">
    <property type="entry name" value="Autophagy_Rcpt_SigReg"/>
</dbReference>
<protein>
    <recommendedName>
        <fullName evidence="8">ZZ-type domain-containing protein</fullName>
    </recommendedName>
</protein>
<accession>A0A7S1F341</accession>
<reference evidence="7" key="1">
    <citation type="submission" date="2021-01" db="EMBL/GenBank/DDBJ databases">
        <authorList>
            <person name="Corre E."/>
            <person name="Pelletier E."/>
            <person name="Niang G."/>
            <person name="Scheremetjew M."/>
            <person name="Finn R."/>
            <person name="Kale V."/>
            <person name="Holt S."/>
            <person name="Cochrane G."/>
            <person name="Meng A."/>
            <person name="Brown T."/>
            <person name="Cohen L."/>
        </authorList>
    </citation>
    <scope>NUCLEOTIDE SEQUENCE</scope>
</reference>
<evidence type="ECO:0000259" key="5">
    <source>
        <dbReference type="PROSITE" id="PS50030"/>
    </source>
</evidence>
<dbReference type="SUPFAM" id="SSF57850">
    <property type="entry name" value="RING/U-box"/>
    <property type="match status" value="1"/>
</dbReference>
<name>A0A7S1F341_NOCSC</name>
<dbReference type="CDD" id="cd14291">
    <property type="entry name" value="UBA1_NUB1_like"/>
    <property type="match status" value="1"/>
</dbReference>
<evidence type="ECO:0000259" key="6">
    <source>
        <dbReference type="PROSITE" id="PS50135"/>
    </source>
</evidence>
<dbReference type="AlphaFoldDB" id="A0A7S1F341"/>
<dbReference type="GO" id="GO:0008270">
    <property type="term" value="F:zinc ion binding"/>
    <property type="evidence" value="ECO:0007669"/>
    <property type="project" value="UniProtKB-KW"/>
</dbReference>
<dbReference type="EMBL" id="HBFQ01020484">
    <property type="protein sequence ID" value="CAD8839970.1"/>
    <property type="molecule type" value="Transcribed_RNA"/>
</dbReference>
<dbReference type="PANTHER" id="PTHR15090:SF0">
    <property type="entry name" value="SEQUESTOSOME-1"/>
    <property type="match status" value="1"/>
</dbReference>
<sequence length="565" mass="64299">MVVLKIGYHGEFRRVVLKESEPTYEGIQAVIAKAWPELANVLVKYRDDEGDLCSLCEATFQDFLFISCKPAAPFRIELVDATRVPCPGSGRAKEGFHRPWWKALHMEEHLNGPWRKAYRSAVRKHLHERPRCRESRYAGADVQWHWRPRKVLWILARLRATNALDGAMFASLVVHHLPQMLKFFANHERHVDEWATERRAKIHPMVEALFGVAQETAGLEECLGKVEAWLRDSPAVRASETWLSVLKALHALPFGQKIAVVERLYSAQETHLTDLLDWIDEETPRLAKGTLEHARYACDGCNAGPLRGPRFRCTVCPDVDFCGQCYSRKHELHDETHEFECLVFDPTAWKRHHCPATASGGFVATWQCRHGKPTDVELAGCRRRCGYARTWHKTHCCSACANGGFHGPRCERRPWPEEVPDAKRSKPTSRANNACDMIFPVVVEDGRRLEIRWNRGDDLHQVAQQFAEQHSIPADEFWKIAEFLKVASETCQGQRTDAHDSQQEAPSDEQEQTVAKLTDGDDVEKCVNLQAQTLVNMGFQGSPQELRELLRAAGGDLQRAIDLIT</sequence>
<evidence type="ECO:0000256" key="1">
    <source>
        <dbReference type="ARBA" id="ARBA00022723"/>
    </source>
</evidence>
<evidence type="ECO:0008006" key="8">
    <source>
        <dbReference type="Google" id="ProtNLM"/>
    </source>
</evidence>
<dbReference type="Gene3D" id="3.10.20.870">
    <property type="entry name" value="PFU (PLAA family ubiquitin binding), C-terminal domain"/>
    <property type="match status" value="1"/>
</dbReference>
<dbReference type="CDD" id="cd05992">
    <property type="entry name" value="PB1"/>
    <property type="match status" value="1"/>
</dbReference>
<dbReference type="GO" id="GO:0035973">
    <property type="term" value="P:aggrephagy"/>
    <property type="evidence" value="ECO:0007669"/>
    <property type="project" value="TreeGrafter"/>
</dbReference>
<keyword evidence="3" id="KW-0862">Zinc</keyword>
<dbReference type="GO" id="GO:0007032">
    <property type="term" value="P:endosome organization"/>
    <property type="evidence" value="ECO:0007669"/>
    <property type="project" value="TreeGrafter"/>
</dbReference>
<dbReference type="GO" id="GO:0070530">
    <property type="term" value="F:K63-linked polyubiquitin modification-dependent protein binding"/>
    <property type="evidence" value="ECO:0007669"/>
    <property type="project" value="TreeGrafter"/>
</dbReference>
<dbReference type="GO" id="GO:0000423">
    <property type="term" value="P:mitophagy"/>
    <property type="evidence" value="ECO:0007669"/>
    <property type="project" value="TreeGrafter"/>
</dbReference>
<dbReference type="InterPro" id="IPR015940">
    <property type="entry name" value="UBA"/>
</dbReference>
<dbReference type="PANTHER" id="PTHR15090">
    <property type="entry name" value="SEQUESTOSOME 1-RELATED"/>
    <property type="match status" value="1"/>
</dbReference>
<dbReference type="GO" id="GO:0005080">
    <property type="term" value="F:protein kinase C binding"/>
    <property type="evidence" value="ECO:0007669"/>
    <property type="project" value="TreeGrafter"/>
</dbReference>
<keyword evidence="1" id="KW-0479">Metal-binding</keyword>
<evidence type="ECO:0000256" key="3">
    <source>
        <dbReference type="ARBA" id="ARBA00022833"/>
    </source>
</evidence>
<dbReference type="SMART" id="SM00291">
    <property type="entry name" value="ZnF_ZZ"/>
    <property type="match status" value="1"/>
</dbReference>
<evidence type="ECO:0000256" key="4">
    <source>
        <dbReference type="PROSITE-ProRule" id="PRU00228"/>
    </source>
</evidence>
<dbReference type="InterPro" id="IPR000433">
    <property type="entry name" value="Znf_ZZ"/>
</dbReference>
<dbReference type="PROSITE" id="PS01357">
    <property type="entry name" value="ZF_ZZ_1"/>
    <property type="match status" value="1"/>
</dbReference>
<dbReference type="Gene3D" id="3.30.60.90">
    <property type="match status" value="1"/>
</dbReference>
<proteinExistence type="predicted"/>
<dbReference type="InterPro" id="IPR043145">
    <property type="entry name" value="Znf_ZZ_sf"/>
</dbReference>
<dbReference type="GO" id="GO:0044753">
    <property type="term" value="C:amphisome"/>
    <property type="evidence" value="ECO:0007669"/>
    <property type="project" value="TreeGrafter"/>
</dbReference>
<dbReference type="InterPro" id="IPR038122">
    <property type="entry name" value="PFU_sf"/>
</dbReference>
<dbReference type="GO" id="GO:0016235">
    <property type="term" value="C:aggresome"/>
    <property type="evidence" value="ECO:0007669"/>
    <property type="project" value="TreeGrafter"/>
</dbReference>
<dbReference type="Pfam" id="PF00569">
    <property type="entry name" value="ZZ"/>
    <property type="match status" value="1"/>
</dbReference>
<dbReference type="PROSITE" id="PS50135">
    <property type="entry name" value="ZF_ZZ_2"/>
    <property type="match status" value="1"/>
</dbReference>
<feature type="domain" description="UBA" evidence="5">
    <location>
        <begin position="521"/>
        <end position="565"/>
    </location>
</feature>
<evidence type="ECO:0000256" key="2">
    <source>
        <dbReference type="ARBA" id="ARBA00022771"/>
    </source>
</evidence>
<dbReference type="SUPFAM" id="SSF54277">
    <property type="entry name" value="CAD &amp; PB1 domains"/>
    <property type="match status" value="1"/>
</dbReference>
<organism evidence="7">
    <name type="scientific">Noctiluca scintillans</name>
    <name type="common">Sea sparkle</name>
    <name type="synonym">Red tide dinoflagellate</name>
    <dbReference type="NCBI Taxonomy" id="2966"/>
    <lineage>
        <taxon>Eukaryota</taxon>
        <taxon>Sar</taxon>
        <taxon>Alveolata</taxon>
        <taxon>Dinophyceae</taxon>
        <taxon>Noctilucales</taxon>
        <taxon>Noctilucaceae</taxon>
        <taxon>Noctiluca</taxon>
    </lineage>
</organism>
<gene>
    <name evidence="7" type="ORF">NSCI0253_LOCUS14318</name>
</gene>
<keyword evidence="2 4" id="KW-0863">Zinc-finger</keyword>
<dbReference type="PROSITE" id="PS50030">
    <property type="entry name" value="UBA"/>
    <property type="match status" value="1"/>
</dbReference>